<organism evidence="1">
    <name type="scientific">marine metagenome</name>
    <dbReference type="NCBI Taxonomy" id="408172"/>
    <lineage>
        <taxon>unclassified sequences</taxon>
        <taxon>metagenomes</taxon>
        <taxon>ecological metagenomes</taxon>
    </lineage>
</organism>
<proteinExistence type="predicted"/>
<evidence type="ECO:0000313" key="1">
    <source>
        <dbReference type="EMBL" id="SVA05011.1"/>
    </source>
</evidence>
<name>A0A381SNU1_9ZZZZ</name>
<protein>
    <submittedName>
        <fullName evidence="1">Uncharacterized protein</fullName>
    </submittedName>
</protein>
<dbReference type="EMBL" id="UINC01003289">
    <property type="protein sequence ID" value="SVA05011.1"/>
    <property type="molecule type" value="Genomic_DNA"/>
</dbReference>
<reference evidence="1" key="1">
    <citation type="submission" date="2018-05" db="EMBL/GenBank/DDBJ databases">
        <authorList>
            <person name="Lanie J.A."/>
            <person name="Ng W.-L."/>
            <person name="Kazmierczak K.M."/>
            <person name="Andrzejewski T.M."/>
            <person name="Davidsen T.M."/>
            <person name="Wayne K.J."/>
            <person name="Tettelin H."/>
            <person name="Glass J.I."/>
            <person name="Rusch D."/>
            <person name="Podicherti R."/>
            <person name="Tsui H.-C.T."/>
            <person name="Winkler M.E."/>
        </authorList>
    </citation>
    <scope>NUCLEOTIDE SEQUENCE</scope>
</reference>
<sequence length="150" mass="17621">MLFVGCSLPHDINTGKPILWSEVPNYFLGPFFREEPNWDFWDDPLRQNIKCPEGEHCLDLTERMGGLEGKIFKTLKPKRGWKGKGCVHGKQIDPLAKEAMYCEFCNKEGHQMWMVYDYDNETWTESSYIFACGTRLDKWTLDHFDFLESP</sequence>
<gene>
    <name evidence="1" type="ORF">METZ01_LOCUS57865</name>
</gene>
<accession>A0A381SNU1</accession>
<dbReference type="AlphaFoldDB" id="A0A381SNU1"/>